<feature type="domain" description="LRRCT" evidence="6">
    <location>
        <begin position="74"/>
        <end position="123"/>
    </location>
</feature>
<evidence type="ECO:0000313" key="7">
    <source>
        <dbReference type="EMBL" id="KAF6213498.1"/>
    </source>
</evidence>
<dbReference type="InterPro" id="IPR032675">
    <property type="entry name" value="LRR_dom_sf"/>
</dbReference>
<sequence length="751" mass="81200">MALCSITSIPLHLFGSAPNLRSLTLDGNFIQNIEYNVLPKGLTYLNLAKNIIVKPPINVFNSLRHLIRLDISDNPINCSCSLLVFQDTLSGRGGILENDVVCSNPPNLYGKKISRVNENQLCRDDYMKREGLNDLILTRRKKSHHLDHQVQSDEPVDGVGQQWMMDESYGTTEEAEVMFRNDETNQMGTHMENRLSVSSYPHGERDDTSGLLETMDGTTSVTDEDNVSPEVVEPSKDLTTIDDHSTVSEVDNREETTGSDDKPLGEDLSSGGDNLIIPPSSEPTRTDDANDHSGELTSAGGTESTPQNLGLIHEVTESDSKSNATNNDVEILSSITPDHDESSHLDLTDYESTETNTTESNINAHNMFTLPTSATEPSDYSYDAQHDDYGVSENATSTETLGGGARDHTPSSPEPELDEGSGYNVDEVTETNEASSTIGFMEERETETEPALETVSDDLADVSSTTTADNMVDEFTTVPTSSEEPSSTDGGLLAGVETSSDPSSTEVSTESPVESSSPSSTDHVDVEITTETSSSPEPTSEASSSAEPSDVYEDTTEAQTTETSTEAVTEPPSLPVEMSTEPSSSILPLEDITLPSISVTEASSTTQRSRGWFSWGDDEVEESPKPSSTESDEVSSTAPPLISMKKPKMIESTTEPSTTVEVEIMKDEVGGSNKENIREDPSRIENEENILTTGITFVIIGCLIALILVLLTIIACKKKKTSKKIRLPTDPEAAAGTELQDMLLPKPPENG</sequence>
<organism evidence="7 8">
    <name type="scientific">Apolygus lucorum</name>
    <name type="common">Small green plant bug</name>
    <name type="synonym">Lygocoris lucorum</name>
    <dbReference type="NCBI Taxonomy" id="248454"/>
    <lineage>
        <taxon>Eukaryota</taxon>
        <taxon>Metazoa</taxon>
        <taxon>Ecdysozoa</taxon>
        <taxon>Arthropoda</taxon>
        <taxon>Hexapoda</taxon>
        <taxon>Insecta</taxon>
        <taxon>Pterygota</taxon>
        <taxon>Neoptera</taxon>
        <taxon>Paraneoptera</taxon>
        <taxon>Hemiptera</taxon>
        <taxon>Heteroptera</taxon>
        <taxon>Panheteroptera</taxon>
        <taxon>Cimicomorpha</taxon>
        <taxon>Miridae</taxon>
        <taxon>Mirini</taxon>
        <taxon>Apolygus</taxon>
    </lineage>
</organism>
<feature type="compositionally biased region" description="Low complexity" evidence="4">
    <location>
        <begin position="529"/>
        <end position="549"/>
    </location>
</feature>
<feature type="compositionally biased region" description="Acidic residues" evidence="4">
    <location>
        <begin position="444"/>
        <end position="460"/>
    </location>
</feature>
<reference evidence="7" key="1">
    <citation type="journal article" date="2021" name="Mol. Ecol. Resour.">
        <title>Apolygus lucorum genome provides insights into omnivorousness and mesophyll feeding.</title>
        <authorList>
            <person name="Liu Y."/>
            <person name="Liu H."/>
            <person name="Wang H."/>
            <person name="Huang T."/>
            <person name="Liu B."/>
            <person name="Yang B."/>
            <person name="Yin L."/>
            <person name="Li B."/>
            <person name="Zhang Y."/>
            <person name="Zhang S."/>
            <person name="Jiang F."/>
            <person name="Zhang X."/>
            <person name="Ren Y."/>
            <person name="Wang B."/>
            <person name="Wang S."/>
            <person name="Lu Y."/>
            <person name="Wu K."/>
            <person name="Fan W."/>
            <person name="Wang G."/>
        </authorList>
    </citation>
    <scope>NUCLEOTIDE SEQUENCE</scope>
    <source>
        <strain evidence="7">12Hb</strain>
    </source>
</reference>
<feature type="region of interest" description="Disordered" evidence="4">
    <location>
        <begin position="728"/>
        <end position="751"/>
    </location>
</feature>
<dbReference type="PANTHER" id="PTHR24366:SF170">
    <property type="entry name" value="RE50361P"/>
    <property type="match status" value="1"/>
</dbReference>
<proteinExistence type="predicted"/>
<dbReference type="OrthoDB" id="676979at2759"/>
<evidence type="ECO:0000259" key="6">
    <source>
        <dbReference type="SMART" id="SM00082"/>
    </source>
</evidence>
<keyword evidence="2" id="KW-0732">Signal</keyword>
<feature type="compositionally biased region" description="Polar residues" evidence="4">
    <location>
        <begin position="625"/>
        <end position="638"/>
    </location>
</feature>
<feature type="region of interest" description="Disordered" evidence="4">
    <location>
        <begin position="350"/>
        <end position="640"/>
    </location>
</feature>
<keyword evidence="5" id="KW-1133">Transmembrane helix</keyword>
<feature type="compositionally biased region" description="Low complexity" evidence="4">
    <location>
        <begin position="557"/>
        <end position="570"/>
    </location>
</feature>
<feature type="compositionally biased region" description="Low complexity" evidence="4">
    <location>
        <begin position="476"/>
        <end position="488"/>
    </location>
</feature>
<dbReference type="InterPro" id="IPR000483">
    <property type="entry name" value="Cys-rich_flank_reg_C"/>
</dbReference>
<evidence type="ECO:0000256" key="4">
    <source>
        <dbReference type="SAM" id="MobiDB-lite"/>
    </source>
</evidence>
<keyword evidence="8" id="KW-1185">Reference proteome</keyword>
<feature type="compositionally biased region" description="Low complexity" evidence="4">
    <location>
        <begin position="496"/>
        <end position="521"/>
    </location>
</feature>
<dbReference type="SUPFAM" id="SSF52058">
    <property type="entry name" value="L domain-like"/>
    <property type="match status" value="1"/>
</dbReference>
<evidence type="ECO:0000256" key="5">
    <source>
        <dbReference type="SAM" id="Phobius"/>
    </source>
</evidence>
<comment type="caution">
    <text evidence="7">The sequence shown here is derived from an EMBL/GenBank/DDBJ whole genome shotgun (WGS) entry which is preliminary data.</text>
</comment>
<feature type="compositionally biased region" description="Basic and acidic residues" evidence="4">
    <location>
        <begin position="233"/>
        <end position="265"/>
    </location>
</feature>
<keyword evidence="3" id="KW-0677">Repeat</keyword>
<dbReference type="AlphaFoldDB" id="A0A8S9XYZ2"/>
<dbReference type="Gene3D" id="3.80.10.10">
    <property type="entry name" value="Ribonuclease Inhibitor"/>
    <property type="match status" value="1"/>
</dbReference>
<dbReference type="EMBL" id="WIXP02000003">
    <property type="protein sequence ID" value="KAF6213498.1"/>
    <property type="molecule type" value="Genomic_DNA"/>
</dbReference>
<feature type="compositionally biased region" description="Polar residues" evidence="4">
    <location>
        <begin position="595"/>
        <end position="609"/>
    </location>
</feature>
<evidence type="ECO:0000256" key="2">
    <source>
        <dbReference type="ARBA" id="ARBA00022729"/>
    </source>
</evidence>
<evidence type="ECO:0000256" key="3">
    <source>
        <dbReference type="ARBA" id="ARBA00022737"/>
    </source>
</evidence>
<dbReference type="SMART" id="SM00082">
    <property type="entry name" value="LRRCT"/>
    <property type="match status" value="1"/>
</dbReference>
<feature type="compositionally biased region" description="Polar residues" evidence="4">
    <location>
        <begin position="362"/>
        <end position="378"/>
    </location>
</feature>
<feature type="compositionally biased region" description="Basic and acidic residues" evidence="4">
    <location>
        <begin position="284"/>
        <end position="294"/>
    </location>
</feature>
<dbReference type="Proteomes" id="UP000466442">
    <property type="component" value="Unassembled WGS sequence"/>
</dbReference>
<keyword evidence="5" id="KW-0472">Membrane</keyword>
<dbReference type="PANTHER" id="PTHR24366">
    <property type="entry name" value="IG(IMMUNOGLOBULIN) AND LRR(LEUCINE RICH REPEAT) DOMAINS"/>
    <property type="match status" value="1"/>
</dbReference>
<accession>A0A8S9XYZ2</accession>
<dbReference type="InterPro" id="IPR008615">
    <property type="entry name" value="FNIP"/>
</dbReference>
<feature type="region of interest" description="Disordered" evidence="4">
    <location>
        <begin position="192"/>
        <end position="308"/>
    </location>
</feature>
<protein>
    <recommendedName>
        <fullName evidence="6">LRRCT domain-containing protein</fullName>
    </recommendedName>
</protein>
<feature type="transmembrane region" description="Helical" evidence="5">
    <location>
        <begin position="690"/>
        <end position="716"/>
    </location>
</feature>
<evidence type="ECO:0000313" key="8">
    <source>
        <dbReference type="Proteomes" id="UP000466442"/>
    </source>
</evidence>
<keyword evidence="1" id="KW-0433">Leucine-rich repeat</keyword>
<dbReference type="Pfam" id="PF05725">
    <property type="entry name" value="FNIP"/>
    <property type="match status" value="1"/>
</dbReference>
<gene>
    <name evidence="7" type="ORF">GE061_011218</name>
</gene>
<name>A0A8S9XYZ2_APOLU</name>
<feature type="compositionally biased region" description="Polar residues" evidence="4">
    <location>
        <begin position="295"/>
        <end position="308"/>
    </location>
</feature>
<evidence type="ECO:0000256" key="1">
    <source>
        <dbReference type="ARBA" id="ARBA00022614"/>
    </source>
</evidence>
<keyword evidence="5" id="KW-0812">Transmembrane</keyword>